<dbReference type="RefSeq" id="WP_007640036.1">
    <property type="nucleotide sequence ID" value="NC_020514.1"/>
</dbReference>
<evidence type="ECO:0000256" key="1">
    <source>
        <dbReference type="SAM" id="Phobius"/>
    </source>
</evidence>
<keyword evidence="1" id="KW-0812">Transmembrane</keyword>
<name>K7ADE8_9ALTE</name>
<keyword evidence="3" id="KW-1185">Reference proteome</keyword>
<accession>K7ADE8</accession>
<feature type="transmembrane region" description="Helical" evidence="1">
    <location>
        <begin position="12"/>
        <end position="33"/>
    </location>
</feature>
<keyword evidence="1" id="KW-1133">Transmembrane helix</keyword>
<gene>
    <name evidence="2" type="ORF">C427_3062</name>
</gene>
<feature type="transmembrane region" description="Helical" evidence="1">
    <location>
        <begin position="66"/>
        <end position="85"/>
    </location>
</feature>
<dbReference type="EMBL" id="CP003837">
    <property type="protein sequence ID" value="AGH45171.1"/>
    <property type="molecule type" value="Genomic_DNA"/>
</dbReference>
<evidence type="ECO:0000313" key="3">
    <source>
        <dbReference type="Proteomes" id="UP000011864"/>
    </source>
</evidence>
<dbReference type="HOGENOM" id="CLU_1914714_0_0_6"/>
<sequence>MNQTLVKNGLLAAGLLNIGGVLLFSLGFTNTAINHADPIVMSNFGLLMIVVWGLAYIGAATITSSIKWLAAVFAIEKLVYVVIWTRWMMDNSLSSLYSIDVLAGIFYSIYGANDFVFMLFFAWLFASSKQTRFA</sequence>
<feature type="transmembrane region" description="Helical" evidence="1">
    <location>
        <begin position="39"/>
        <end position="59"/>
    </location>
</feature>
<proteinExistence type="predicted"/>
<dbReference type="PATRIC" id="fig|1129794.4.peg.3045"/>
<dbReference type="Proteomes" id="UP000011864">
    <property type="component" value="Chromosome"/>
</dbReference>
<organism evidence="2 3">
    <name type="scientific">Paraglaciecola psychrophila 170</name>
    <dbReference type="NCBI Taxonomy" id="1129794"/>
    <lineage>
        <taxon>Bacteria</taxon>
        <taxon>Pseudomonadati</taxon>
        <taxon>Pseudomonadota</taxon>
        <taxon>Gammaproteobacteria</taxon>
        <taxon>Alteromonadales</taxon>
        <taxon>Alteromonadaceae</taxon>
        <taxon>Paraglaciecola</taxon>
    </lineage>
</organism>
<feature type="transmembrane region" description="Helical" evidence="1">
    <location>
        <begin position="105"/>
        <end position="126"/>
    </location>
</feature>
<keyword evidence="1" id="KW-0472">Membrane</keyword>
<dbReference type="OrthoDB" id="7433042at2"/>
<dbReference type="KEGG" id="gps:C427_3062"/>
<reference evidence="2 3" key="1">
    <citation type="journal article" date="2013" name="Genome Announc.">
        <title>Complete Genome Sequence of Glaciecola psychrophila Strain 170T.</title>
        <authorList>
            <person name="Yin J."/>
            <person name="Chen J."/>
            <person name="Liu G."/>
            <person name="Yu Y."/>
            <person name="Song L."/>
            <person name="Wang X."/>
            <person name="Qu X."/>
        </authorList>
    </citation>
    <scope>NUCLEOTIDE SEQUENCE [LARGE SCALE GENOMIC DNA]</scope>
    <source>
        <strain evidence="2 3">170</strain>
    </source>
</reference>
<dbReference type="eggNOG" id="ENOG5032RHM">
    <property type="taxonomic scope" value="Bacteria"/>
</dbReference>
<evidence type="ECO:0000313" key="2">
    <source>
        <dbReference type="EMBL" id="AGH45171.1"/>
    </source>
</evidence>
<dbReference type="AlphaFoldDB" id="K7ADE8"/>
<protein>
    <submittedName>
        <fullName evidence="2">Uncharacterized protein</fullName>
    </submittedName>
</protein>